<sequence length="431" mass="48604">MASRRKVQECESTSIEVRNGSNHDDTRKQARPKNCWALPSRISLMALKIEFGSMRFLTIYMALCFSLSLLFIWNNTYPPAQDHVGYPVVDDDQCGSDEERVMNVFEWAKKNGAYINPRVSTGMFPIPGDRAGTMVRGLRATGPMTRGERLFVMPSHLLLNLRMVRDDPILGRMYNETSQLADGMGGLAVLLIREALNRTSFWRPYLCSLPKHVPLPVFYSPKKLARVRGGMPEEQLFKFDSLVEARRDAIELHYVSIMPVLFLKYPGTFRSSDFTYARWAWACSIIMSRTWGRPMSDPVLNKRAGPNGTTVQTLVPAADMPNHLNGALEASQDYNGSLILRAHANLTAGDQLFISYGAKCSAEFIAHYGFIPSNNSAVPCKHAEDQAPGFNATAHWENATRWRRKWRATFAKLYAEVIDKAERSGRAHSSR</sequence>
<name>A0A7S0M1R5_9CRYP</name>
<gene>
    <name evidence="3" type="ORF">CCUR1050_LOCUS4416</name>
</gene>
<keyword evidence="2" id="KW-0472">Membrane</keyword>
<protein>
    <recommendedName>
        <fullName evidence="4">SET domain-containing protein</fullName>
    </recommendedName>
</protein>
<feature type="transmembrane region" description="Helical" evidence="2">
    <location>
        <begin position="54"/>
        <end position="73"/>
    </location>
</feature>
<feature type="region of interest" description="Disordered" evidence="1">
    <location>
        <begin position="1"/>
        <end position="30"/>
    </location>
</feature>
<dbReference type="InterPro" id="IPR046341">
    <property type="entry name" value="SET_dom_sf"/>
</dbReference>
<organism evidence="3">
    <name type="scientific">Cryptomonas curvata</name>
    <dbReference type="NCBI Taxonomy" id="233186"/>
    <lineage>
        <taxon>Eukaryota</taxon>
        <taxon>Cryptophyceae</taxon>
        <taxon>Cryptomonadales</taxon>
        <taxon>Cryptomonadaceae</taxon>
        <taxon>Cryptomonas</taxon>
    </lineage>
</organism>
<feature type="compositionally biased region" description="Polar residues" evidence="1">
    <location>
        <begin position="10"/>
        <end position="20"/>
    </location>
</feature>
<dbReference type="AlphaFoldDB" id="A0A7S0M1R5"/>
<dbReference type="CDD" id="cd10527">
    <property type="entry name" value="SET_LSMT"/>
    <property type="match status" value="1"/>
</dbReference>
<reference evidence="3" key="1">
    <citation type="submission" date="2021-01" db="EMBL/GenBank/DDBJ databases">
        <authorList>
            <person name="Corre E."/>
            <person name="Pelletier E."/>
            <person name="Niang G."/>
            <person name="Scheremetjew M."/>
            <person name="Finn R."/>
            <person name="Kale V."/>
            <person name="Holt S."/>
            <person name="Cochrane G."/>
            <person name="Meng A."/>
            <person name="Brown T."/>
            <person name="Cohen L."/>
        </authorList>
    </citation>
    <scope>NUCLEOTIDE SEQUENCE</scope>
    <source>
        <strain evidence="3">CCAP979/52</strain>
    </source>
</reference>
<dbReference type="EMBL" id="HBEZ01007915">
    <property type="protein sequence ID" value="CAD8626738.1"/>
    <property type="molecule type" value="Transcribed_RNA"/>
</dbReference>
<dbReference type="Gene3D" id="3.90.1410.10">
    <property type="entry name" value="set domain protein methyltransferase, domain 1"/>
    <property type="match status" value="1"/>
</dbReference>
<proteinExistence type="predicted"/>
<keyword evidence="2" id="KW-0812">Transmembrane</keyword>
<dbReference type="SUPFAM" id="SSF82199">
    <property type="entry name" value="SET domain"/>
    <property type="match status" value="1"/>
</dbReference>
<dbReference type="InterPro" id="IPR050600">
    <property type="entry name" value="SETD3_SETD6_MTase"/>
</dbReference>
<accession>A0A7S0M1R5</accession>
<evidence type="ECO:0000256" key="1">
    <source>
        <dbReference type="SAM" id="MobiDB-lite"/>
    </source>
</evidence>
<evidence type="ECO:0000313" key="3">
    <source>
        <dbReference type="EMBL" id="CAD8626738.1"/>
    </source>
</evidence>
<evidence type="ECO:0008006" key="4">
    <source>
        <dbReference type="Google" id="ProtNLM"/>
    </source>
</evidence>
<evidence type="ECO:0000256" key="2">
    <source>
        <dbReference type="SAM" id="Phobius"/>
    </source>
</evidence>
<dbReference type="PANTHER" id="PTHR13271">
    <property type="entry name" value="UNCHARACTERIZED PUTATIVE METHYLTRANSFERASE"/>
    <property type="match status" value="1"/>
</dbReference>
<keyword evidence="2" id="KW-1133">Transmembrane helix</keyword>
<dbReference type="GO" id="GO:0016279">
    <property type="term" value="F:protein-lysine N-methyltransferase activity"/>
    <property type="evidence" value="ECO:0007669"/>
    <property type="project" value="TreeGrafter"/>
</dbReference>